<evidence type="ECO:0000256" key="2">
    <source>
        <dbReference type="ARBA" id="ARBA00022801"/>
    </source>
</evidence>
<dbReference type="PANTHER" id="PTHR10609:SF14">
    <property type="entry name" value="BIOTINIDASE"/>
    <property type="match status" value="1"/>
</dbReference>
<dbReference type="GO" id="GO:0016787">
    <property type="term" value="F:hydrolase activity"/>
    <property type="evidence" value="ECO:0007669"/>
    <property type="project" value="UniProtKB-KW"/>
</dbReference>
<keyword evidence="2" id="KW-0378">Hydrolase</keyword>
<dbReference type="SUPFAM" id="SSF56317">
    <property type="entry name" value="Carbon-nitrogen hydrolase"/>
    <property type="match status" value="1"/>
</dbReference>
<dbReference type="AlphaFoldDB" id="A0AAV8Y0Q1"/>
<dbReference type="InterPro" id="IPR043957">
    <property type="entry name" value="Vanin_C"/>
</dbReference>
<dbReference type="InterPro" id="IPR040154">
    <property type="entry name" value="Biotinidase/VNN"/>
</dbReference>
<dbReference type="Pfam" id="PF00795">
    <property type="entry name" value="CN_hydrolase"/>
    <property type="match status" value="1"/>
</dbReference>
<evidence type="ECO:0000259" key="4">
    <source>
        <dbReference type="PROSITE" id="PS50263"/>
    </source>
</evidence>
<evidence type="ECO:0000313" key="6">
    <source>
        <dbReference type="Proteomes" id="UP001162162"/>
    </source>
</evidence>
<proteinExistence type="inferred from homology"/>
<feature type="chain" id="PRO_5043798862" description="CN hydrolase domain-containing protein" evidence="3">
    <location>
        <begin position="20"/>
        <end position="411"/>
    </location>
</feature>
<evidence type="ECO:0000313" key="5">
    <source>
        <dbReference type="EMBL" id="KAJ8944936.1"/>
    </source>
</evidence>
<keyword evidence="3" id="KW-0732">Signal</keyword>
<accession>A0AAV8Y0Q1</accession>
<name>A0AAV8Y0Q1_9CUCU</name>
<gene>
    <name evidence="5" type="ORF">NQ318_013084</name>
</gene>
<protein>
    <recommendedName>
        <fullName evidence="4">CN hydrolase domain-containing protein</fullName>
    </recommendedName>
</protein>
<comment type="caution">
    <text evidence="5">The sequence shown here is derived from an EMBL/GenBank/DDBJ whole genome shotgun (WGS) entry which is preliminary data.</text>
</comment>
<dbReference type="PROSITE" id="PS50263">
    <property type="entry name" value="CN_HYDROLASE"/>
    <property type="match status" value="1"/>
</dbReference>
<dbReference type="InterPro" id="IPR003010">
    <property type="entry name" value="C-N_Hydrolase"/>
</dbReference>
<feature type="signal peptide" evidence="3">
    <location>
        <begin position="1"/>
        <end position="19"/>
    </location>
</feature>
<keyword evidence="6" id="KW-1185">Reference proteome</keyword>
<reference evidence="5" key="1">
    <citation type="journal article" date="2023" name="Insect Mol. Biol.">
        <title>Genome sequencing provides insights into the evolution of gene families encoding plant cell wall-degrading enzymes in longhorned beetles.</title>
        <authorList>
            <person name="Shin N.R."/>
            <person name="Okamura Y."/>
            <person name="Kirsch R."/>
            <person name="Pauchet Y."/>
        </authorList>
    </citation>
    <scope>NUCLEOTIDE SEQUENCE</scope>
    <source>
        <strain evidence="5">AMC_N1</strain>
    </source>
</reference>
<dbReference type="Proteomes" id="UP001162162">
    <property type="component" value="Unassembled WGS sequence"/>
</dbReference>
<dbReference type="InterPro" id="IPR036526">
    <property type="entry name" value="C-N_Hydrolase_sf"/>
</dbReference>
<dbReference type="Gene3D" id="3.60.110.10">
    <property type="entry name" value="Carbon-nitrogen hydrolase"/>
    <property type="match status" value="1"/>
</dbReference>
<dbReference type="PANTHER" id="PTHR10609">
    <property type="entry name" value="BIOTINIDASE-RELATED"/>
    <property type="match status" value="1"/>
</dbReference>
<sequence>MKNFATVLVLTILSAYIKAGADYLVTGYPNLHWMFQTNIHEYVHYIETAQNNGVQIIVFPEYGLTGMVEDPTEYAIEIPEVNSGNRFDNYWLHLLSTAAYEHTMYVVVNLLEKANNENNETVYYNTNIVFDKTGTIVAKYRKINLFFEPRLTPGNESVTFATDFGITFGLLTCFDILYYNPSRKILVDSFATDVIYPAAWTSTLPFYHSLTIHSGYSLGNGVNLLASNLNIPSRGISGTGIYGHDGTVLSYYLSGTTSSRMLIGSLTPRGVPRAAEETETPTFQTRGFNILGNETETHDLRNFVTARDFNTRNYQFQDLELTNANTLQTVCHGSFCCNFNVSLSDISSSGYYKFLVYNGLANLGGSDSSIKVCTIIACETSDSSTCGNRNISLSTRFSAISVTGDFEKNRR</sequence>
<dbReference type="Pfam" id="PF19018">
    <property type="entry name" value="Vanin_C"/>
    <property type="match status" value="1"/>
</dbReference>
<comment type="similarity">
    <text evidence="1">Belongs to the carbon-nitrogen hydrolase superfamily. BTD/VNN family.</text>
</comment>
<evidence type="ECO:0000256" key="1">
    <source>
        <dbReference type="ARBA" id="ARBA00008225"/>
    </source>
</evidence>
<evidence type="ECO:0000256" key="3">
    <source>
        <dbReference type="SAM" id="SignalP"/>
    </source>
</evidence>
<organism evidence="5 6">
    <name type="scientific">Aromia moschata</name>
    <dbReference type="NCBI Taxonomy" id="1265417"/>
    <lineage>
        <taxon>Eukaryota</taxon>
        <taxon>Metazoa</taxon>
        <taxon>Ecdysozoa</taxon>
        <taxon>Arthropoda</taxon>
        <taxon>Hexapoda</taxon>
        <taxon>Insecta</taxon>
        <taxon>Pterygota</taxon>
        <taxon>Neoptera</taxon>
        <taxon>Endopterygota</taxon>
        <taxon>Coleoptera</taxon>
        <taxon>Polyphaga</taxon>
        <taxon>Cucujiformia</taxon>
        <taxon>Chrysomeloidea</taxon>
        <taxon>Cerambycidae</taxon>
        <taxon>Cerambycinae</taxon>
        <taxon>Callichromatini</taxon>
        <taxon>Aromia</taxon>
    </lineage>
</organism>
<feature type="domain" description="CN hydrolase" evidence="4">
    <location>
        <begin position="23"/>
        <end position="268"/>
    </location>
</feature>
<dbReference type="EMBL" id="JAPWTK010000233">
    <property type="protein sequence ID" value="KAJ8944936.1"/>
    <property type="molecule type" value="Genomic_DNA"/>
</dbReference>